<evidence type="ECO:0000256" key="7">
    <source>
        <dbReference type="PIRNR" id="PIRNR017300"/>
    </source>
</evidence>
<comment type="subcellular location">
    <subcellularLocation>
        <location evidence="1 7">Nucleus</location>
        <location evidence="1 7">Nucleolus</location>
    </subcellularLocation>
</comment>
<keyword evidence="10" id="KW-1185">Reference proteome</keyword>
<evidence type="ECO:0000256" key="1">
    <source>
        <dbReference type="ARBA" id="ARBA00004604"/>
    </source>
</evidence>
<keyword evidence="4 7" id="KW-0539">Nucleus</keyword>
<dbReference type="STRING" id="1664694.A0A0N1HG73"/>
<keyword evidence="3 7" id="KW-0698">rRNA processing</keyword>
<proteinExistence type="inferred from homology"/>
<feature type="compositionally biased region" description="Basic residues" evidence="8">
    <location>
        <begin position="630"/>
        <end position="645"/>
    </location>
</feature>
<dbReference type="OrthoDB" id="445326at2759"/>
<accession>A0A0N1HG73</accession>
<feature type="compositionally biased region" description="Acidic residues" evidence="8">
    <location>
        <begin position="286"/>
        <end position="300"/>
    </location>
</feature>
<dbReference type="AlphaFoldDB" id="A0A0N1HG73"/>
<evidence type="ECO:0000256" key="2">
    <source>
        <dbReference type="ARBA" id="ARBA00022517"/>
    </source>
</evidence>
<dbReference type="GO" id="GO:0032040">
    <property type="term" value="C:small-subunit processome"/>
    <property type="evidence" value="ECO:0007669"/>
    <property type="project" value="TreeGrafter"/>
</dbReference>
<evidence type="ECO:0000313" key="10">
    <source>
        <dbReference type="Proteomes" id="UP000038010"/>
    </source>
</evidence>
<feature type="compositionally biased region" description="Acidic residues" evidence="8">
    <location>
        <begin position="260"/>
        <end position="274"/>
    </location>
</feature>
<gene>
    <name evidence="9" type="ORF">AB675_8695</name>
</gene>
<feature type="region of interest" description="Disordered" evidence="8">
    <location>
        <begin position="134"/>
        <end position="405"/>
    </location>
</feature>
<feature type="compositionally biased region" description="Basic and acidic residues" evidence="8">
    <location>
        <begin position="602"/>
        <end position="612"/>
    </location>
</feature>
<evidence type="ECO:0000256" key="6">
    <source>
        <dbReference type="ARBA" id="ARBA00029455"/>
    </source>
</evidence>
<protein>
    <recommendedName>
        <fullName evidence="7">U3 small nucleolar ribonucleoprotein protein MPP10</fullName>
    </recommendedName>
</protein>
<feature type="compositionally biased region" description="Basic and acidic residues" evidence="8">
    <location>
        <begin position="394"/>
        <end position="405"/>
    </location>
</feature>
<feature type="compositionally biased region" description="Basic and acidic residues" evidence="8">
    <location>
        <begin position="652"/>
        <end position="663"/>
    </location>
</feature>
<dbReference type="PIRSF" id="PIRSF017300">
    <property type="entry name" value="snoRNP_Mpp10"/>
    <property type="match status" value="1"/>
</dbReference>
<organism evidence="9 10">
    <name type="scientific">Cyphellophora attinorum</name>
    <dbReference type="NCBI Taxonomy" id="1664694"/>
    <lineage>
        <taxon>Eukaryota</taxon>
        <taxon>Fungi</taxon>
        <taxon>Dikarya</taxon>
        <taxon>Ascomycota</taxon>
        <taxon>Pezizomycotina</taxon>
        <taxon>Eurotiomycetes</taxon>
        <taxon>Chaetothyriomycetidae</taxon>
        <taxon>Chaetothyriales</taxon>
        <taxon>Cyphellophoraceae</taxon>
        <taxon>Cyphellophora</taxon>
    </lineage>
</organism>
<feature type="region of interest" description="Disordered" evidence="8">
    <location>
        <begin position="573"/>
        <end position="681"/>
    </location>
</feature>
<dbReference type="GeneID" id="28741043"/>
<dbReference type="PANTHER" id="PTHR17039">
    <property type="entry name" value="U3 SMALL NUCLEOLAR RIBONUCLEOPROTEIN PROTEIN MPP10"/>
    <property type="match status" value="1"/>
</dbReference>
<keyword evidence="5 7" id="KW-0687">Ribonucleoprotein</keyword>
<dbReference type="InterPro" id="IPR012173">
    <property type="entry name" value="Mpp10"/>
</dbReference>
<dbReference type="Pfam" id="PF04006">
    <property type="entry name" value="Mpp10"/>
    <property type="match status" value="1"/>
</dbReference>
<dbReference type="VEuPathDB" id="FungiDB:AB675_8695"/>
<dbReference type="RefSeq" id="XP_018004487.1">
    <property type="nucleotide sequence ID" value="XM_018149163.1"/>
</dbReference>
<dbReference type="Proteomes" id="UP000038010">
    <property type="component" value="Unassembled WGS sequence"/>
</dbReference>
<evidence type="ECO:0000256" key="8">
    <source>
        <dbReference type="SAM" id="MobiDB-lite"/>
    </source>
</evidence>
<keyword evidence="2 7" id="KW-0690">Ribosome biogenesis</keyword>
<feature type="compositionally biased region" description="Basic residues" evidence="8">
    <location>
        <begin position="325"/>
        <end position="334"/>
    </location>
</feature>
<feature type="compositionally biased region" description="Basic and acidic residues" evidence="8">
    <location>
        <begin position="695"/>
        <end position="708"/>
    </location>
</feature>
<dbReference type="GO" id="GO:0006364">
    <property type="term" value="P:rRNA processing"/>
    <property type="evidence" value="ECO:0007669"/>
    <property type="project" value="UniProtKB-KW"/>
</dbReference>
<reference evidence="9 10" key="1">
    <citation type="submission" date="2015-06" db="EMBL/GenBank/DDBJ databases">
        <title>Draft genome of the ant-associated black yeast Phialophora attae CBS 131958.</title>
        <authorList>
            <person name="Moreno L.F."/>
            <person name="Stielow B.J."/>
            <person name="de Hoog S."/>
            <person name="Vicente V.A."/>
            <person name="Weiss V.A."/>
            <person name="de Vries M."/>
            <person name="Cruz L.M."/>
            <person name="Souza E.M."/>
        </authorList>
    </citation>
    <scope>NUCLEOTIDE SEQUENCE [LARGE SCALE GENOMIC DNA]</scope>
    <source>
        <strain evidence="9 10">CBS 131958</strain>
    </source>
</reference>
<comment type="function">
    <text evidence="7">Involved in nucleolar processing of pre-18S ribosomal RNA.</text>
</comment>
<feature type="compositionally biased region" description="Acidic residues" evidence="8">
    <location>
        <begin position="229"/>
        <end position="241"/>
    </location>
</feature>
<feature type="compositionally biased region" description="Low complexity" evidence="8">
    <location>
        <begin position="381"/>
        <end position="390"/>
    </location>
</feature>
<name>A0A0N1HG73_9EURO</name>
<dbReference type="EMBL" id="LFJN01000003">
    <property type="protein sequence ID" value="KPI44524.1"/>
    <property type="molecule type" value="Genomic_DNA"/>
</dbReference>
<feature type="compositionally biased region" description="Acidic residues" evidence="8">
    <location>
        <begin position="134"/>
        <end position="190"/>
    </location>
</feature>
<evidence type="ECO:0000313" key="9">
    <source>
        <dbReference type="EMBL" id="KPI44524.1"/>
    </source>
</evidence>
<evidence type="ECO:0000256" key="5">
    <source>
        <dbReference type="ARBA" id="ARBA00023274"/>
    </source>
</evidence>
<feature type="region of interest" description="Disordered" evidence="8">
    <location>
        <begin position="695"/>
        <end position="717"/>
    </location>
</feature>
<dbReference type="GO" id="GO:0034457">
    <property type="term" value="C:Mpp10 complex"/>
    <property type="evidence" value="ECO:0007669"/>
    <property type="project" value="UniProtKB-UniRule"/>
</dbReference>
<comment type="caution">
    <text evidence="9">The sequence shown here is derived from an EMBL/GenBank/DDBJ whole genome shotgun (WGS) entry which is preliminary data.</text>
</comment>
<evidence type="ECO:0000256" key="3">
    <source>
        <dbReference type="ARBA" id="ARBA00022552"/>
    </source>
</evidence>
<dbReference type="GO" id="GO:0005732">
    <property type="term" value="C:sno(s)RNA-containing ribonucleoprotein complex"/>
    <property type="evidence" value="ECO:0007669"/>
    <property type="project" value="UniProtKB-UniRule"/>
</dbReference>
<comment type="similarity">
    <text evidence="6 7">Belongs to the MPP10 family.</text>
</comment>
<evidence type="ECO:0000256" key="4">
    <source>
        <dbReference type="ARBA" id="ARBA00023242"/>
    </source>
</evidence>
<dbReference type="PANTHER" id="PTHR17039:SF0">
    <property type="entry name" value="U3 SMALL NUCLEOLAR RIBONUCLEOPROTEIN PROTEIN MPP10"/>
    <property type="match status" value="1"/>
</dbReference>
<feature type="compositionally biased region" description="Basic and acidic residues" evidence="8">
    <location>
        <begin position="573"/>
        <end position="584"/>
    </location>
</feature>
<sequence length="717" mass="79753">MASAALIDTIQRAPHTFLQPSPDTPANAISFTKSILDTLAEDVVRTQAQRRDENRRKRKRGADEPVGEVLQLRSLYTNNLAVKQVWEQARRILDAACSEVEAYLPEQPQEHAGPDSADEDASDIYENAEVLGEEDAIESGADITDDEEMGSDIDDEEIGLENGIEEEEDIEMSDAEEDALNGDLSDDVNEQSEVYAPDKHGLNDGFFSIDDFNRQSQFLEQMDARGEDDNPSDEDDVDWDADPLLQQPTAMGPHKRKDDDESDPESDDGDEEDGPTFGNADLNAPDTDEEEDEDIDEADLDNAMPGLTNTNEINYADFFEPPPKKLSKTKRMRALPKTQPQDNPSRPQAGDDDIEAEMQRAMADVNRDIFASESENESANDSDAASDTNTRNMSTHEKQRAKIASEIRHLEAASVAKRDWALSGEASSASRPLNSLIEEDLVFERVGKPVPVVTAETSEEIETLIKRRILAREFDEVVRRHPDSIGGASETRRGRIELDDSKAQTGLADVYAQEHLKATDPNYVDTRSKQTKKAHAEIEKLWREVSNQLDLLSNLHFKPKRAEAEVTVIEDKPRIAMEDARPDGGEGTLGEETTLAPQEVYKAGDRKVKGEVMRAGGAAVSKEEMSREERRRKRRREKERGRKGRIGQGVEPVKKVVDEEARGGKAKKLGKKKKEEKQGILEDLKRGNVQVVGKKGELQDLSGKKGRSEVTSSALKL</sequence>